<dbReference type="PROSITE" id="PS50928">
    <property type="entry name" value="ABC_TM1"/>
    <property type="match status" value="1"/>
</dbReference>
<dbReference type="InterPro" id="IPR005769">
    <property type="entry name" value="PhnE/PtxC"/>
</dbReference>
<comment type="similarity">
    <text evidence="6">Belongs to the binding-protein-dependent transport system permease family.</text>
</comment>
<dbReference type="Gene3D" id="1.10.3720.10">
    <property type="entry name" value="MetI-like"/>
    <property type="match status" value="1"/>
</dbReference>
<dbReference type="InterPro" id="IPR000515">
    <property type="entry name" value="MetI-like"/>
</dbReference>
<dbReference type="Proteomes" id="UP001597186">
    <property type="component" value="Unassembled WGS sequence"/>
</dbReference>
<dbReference type="CDD" id="cd06261">
    <property type="entry name" value="TM_PBP2"/>
    <property type="match status" value="1"/>
</dbReference>
<dbReference type="PANTHER" id="PTHR30043:SF9">
    <property type="entry name" value="PHOSPHONATES TRANSPORT SYSTEM PERMEASE PROTEIN"/>
    <property type="match status" value="1"/>
</dbReference>
<keyword evidence="5 6" id="KW-0472">Membrane</keyword>
<keyword evidence="4 6" id="KW-1133">Transmembrane helix</keyword>
<feature type="transmembrane region" description="Helical" evidence="6">
    <location>
        <begin position="145"/>
        <end position="169"/>
    </location>
</feature>
<feature type="transmembrane region" description="Helical" evidence="6">
    <location>
        <begin position="229"/>
        <end position="248"/>
    </location>
</feature>
<dbReference type="InterPro" id="IPR035906">
    <property type="entry name" value="MetI-like_sf"/>
</dbReference>
<keyword evidence="2 6" id="KW-0813">Transport</keyword>
<keyword evidence="3 6" id="KW-0812">Transmembrane</keyword>
<feature type="domain" description="ABC transmembrane type-1" evidence="7">
    <location>
        <begin position="94"/>
        <end position="277"/>
    </location>
</feature>
<reference evidence="9" key="1">
    <citation type="journal article" date="2019" name="Int. J. Syst. Evol. Microbiol.">
        <title>The Global Catalogue of Microorganisms (GCM) 10K type strain sequencing project: providing services to taxonomists for standard genome sequencing and annotation.</title>
        <authorList>
            <consortium name="The Broad Institute Genomics Platform"/>
            <consortium name="The Broad Institute Genome Sequencing Center for Infectious Disease"/>
            <person name="Wu L."/>
            <person name="Ma J."/>
        </authorList>
    </citation>
    <scope>NUCLEOTIDE SEQUENCE [LARGE SCALE GENOMIC DNA]</scope>
    <source>
        <strain evidence="9">CGMCC 1.12477</strain>
    </source>
</reference>
<dbReference type="RefSeq" id="WP_379916801.1">
    <property type="nucleotide sequence ID" value="NZ_JBHUDD010000124.1"/>
</dbReference>
<name>A0ABW4EK97_9RHOB</name>
<evidence type="ECO:0000313" key="8">
    <source>
        <dbReference type="EMBL" id="MFD1510534.1"/>
    </source>
</evidence>
<organism evidence="8 9">
    <name type="scientific">Lacimonas salitolerans</name>
    <dbReference type="NCBI Taxonomy" id="1323750"/>
    <lineage>
        <taxon>Bacteria</taxon>
        <taxon>Pseudomonadati</taxon>
        <taxon>Pseudomonadota</taxon>
        <taxon>Alphaproteobacteria</taxon>
        <taxon>Rhodobacterales</taxon>
        <taxon>Paracoccaceae</taxon>
        <taxon>Lacimonas</taxon>
    </lineage>
</organism>
<evidence type="ECO:0000259" key="7">
    <source>
        <dbReference type="PROSITE" id="PS50928"/>
    </source>
</evidence>
<protein>
    <submittedName>
        <fullName evidence="8">Phosphonate ABC transporter, permease protein PhnE</fullName>
    </submittedName>
</protein>
<dbReference type="SUPFAM" id="SSF161098">
    <property type="entry name" value="MetI-like"/>
    <property type="match status" value="1"/>
</dbReference>
<evidence type="ECO:0000313" key="9">
    <source>
        <dbReference type="Proteomes" id="UP001597186"/>
    </source>
</evidence>
<dbReference type="EMBL" id="JBHUDD010000124">
    <property type="protein sequence ID" value="MFD1510534.1"/>
    <property type="molecule type" value="Genomic_DNA"/>
</dbReference>
<evidence type="ECO:0000256" key="6">
    <source>
        <dbReference type="RuleBase" id="RU363032"/>
    </source>
</evidence>
<feature type="transmembrane region" description="Helical" evidence="6">
    <location>
        <begin position="98"/>
        <end position="120"/>
    </location>
</feature>
<gene>
    <name evidence="8" type="primary">phnE</name>
    <name evidence="8" type="ORF">ACFTOW_14170</name>
</gene>
<evidence type="ECO:0000256" key="5">
    <source>
        <dbReference type="ARBA" id="ARBA00023136"/>
    </source>
</evidence>
<keyword evidence="9" id="KW-1185">Reference proteome</keyword>
<dbReference type="PANTHER" id="PTHR30043">
    <property type="entry name" value="PHOSPHONATES TRANSPORT SYSTEM PERMEASE PROTEIN"/>
    <property type="match status" value="1"/>
</dbReference>
<evidence type="ECO:0000256" key="4">
    <source>
        <dbReference type="ARBA" id="ARBA00022989"/>
    </source>
</evidence>
<evidence type="ECO:0000256" key="1">
    <source>
        <dbReference type="ARBA" id="ARBA00004651"/>
    </source>
</evidence>
<accession>A0ABW4EK97</accession>
<comment type="subcellular location">
    <subcellularLocation>
        <location evidence="1 6">Cell membrane</location>
        <topology evidence="1 6">Multi-pass membrane protein</topology>
    </subcellularLocation>
</comment>
<sequence>MSDATLQHPRPMQVTASDIADLRQRFPDAFGNRRKQATSALLWTVAIGYLLWSFWYFEFGKLFNFNERATRMFSEFFIWGDMSGWDYAGIYQGLAETIAMAFLGTLLGSIAALLIAFFAARNTMPQPIIRHGVRRFLDLLRGIDSLIWALVFVRAVGLGPLAGVLSIFVSDAGTLSKLYSEAIENVDRKQIEGVRASGASPAKSIRFGYLPQIAPVFISLSLYSFESSVRSATILGIVGAGGIGKVLVDRFRAGFFDQVAFVVINILICVFVLDWLSGKVRAHFIGEKPH</sequence>
<dbReference type="NCBIfam" id="TIGR01097">
    <property type="entry name" value="PhnE"/>
    <property type="match status" value="1"/>
</dbReference>
<proteinExistence type="inferred from homology"/>
<feature type="transmembrane region" description="Helical" evidence="6">
    <location>
        <begin position="40"/>
        <end position="57"/>
    </location>
</feature>
<evidence type="ECO:0000256" key="2">
    <source>
        <dbReference type="ARBA" id="ARBA00022448"/>
    </source>
</evidence>
<evidence type="ECO:0000256" key="3">
    <source>
        <dbReference type="ARBA" id="ARBA00022692"/>
    </source>
</evidence>
<dbReference type="Pfam" id="PF00528">
    <property type="entry name" value="BPD_transp_1"/>
    <property type="match status" value="1"/>
</dbReference>
<comment type="caution">
    <text evidence="8">The sequence shown here is derived from an EMBL/GenBank/DDBJ whole genome shotgun (WGS) entry which is preliminary data.</text>
</comment>
<feature type="transmembrane region" description="Helical" evidence="6">
    <location>
        <begin position="255"/>
        <end position="273"/>
    </location>
</feature>